<name>A0A2U3KL75_9FIRM</name>
<proteinExistence type="predicted"/>
<evidence type="ECO:0000313" key="1">
    <source>
        <dbReference type="EMBL" id="SPF40409.1"/>
    </source>
</evidence>
<gene>
    <name evidence="1" type="ORF">SBF1_2220003</name>
</gene>
<organism evidence="1 2">
    <name type="scientific">Candidatus Desulfosporosinus infrequens</name>
    <dbReference type="NCBI Taxonomy" id="2043169"/>
    <lineage>
        <taxon>Bacteria</taxon>
        <taxon>Bacillati</taxon>
        <taxon>Bacillota</taxon>
        <taxon>Clostridia</taxon>
        <taxon>Eubacteriales</taxon>
        <taxon>Desulfitobacteriaceae</taxon>
        <taxon>Desulfosporosinus</taxon>
    </lineage>
</organism>
<dbReference type="EMBL" id="OMOF01000138">
    <property type="protein sequence ID" value="SPF40409.1"/>
    <property type="molecule type" value="Genomic_DNA"/>
</dbReference>
<accession>A0A2U3KL75</accession>
<protein>
    <submittedName>
        <fullName evidence="1">Uncharacterized protein</fullName>
    </submittedName>
</protein>
<dbReference type="Proteomes" id="UP000238916">
    <property type="component" value="Unassembled WGS sequence"/>
</dbReference>
<sequence>MMYVFYDSQGIVQSIAVASSPIEGYSSPFQGLTDLYLDDTEYTDVQQEPMRYKIVNNVPVKQAQPATVAVTVQPPTVQDRLLAVEAAIAALMGV</sequence>
<evidence type="ECO:0000313" key="2">
    <source>
        <dbReference type="Proteomes" id="UP000238916"/>
    </source>
</evidence>
<reference evidence="2" key="1">
    <citation type="submission" date="2018-02" db="EMBL/GenBank/DDBJ databases">
        <authorList>
            <person name="Hausmann B."/>
        </authorList>
    </citation>
    <scope>NUCLEOTIDE SEQUENCE [LARGE SCALE GENOMIC DNA]</scope>
    <source>
        <strain evidence="2">Peat soil MAG SbF1</strain>
    </source>
</reference>
<dbReference type="AlphaFoldDB" id="A0A2U3KL75"/>